<dbReference type="InParanoid" id="A0A165AZD7"/>
<keyword evidence="3" id="KW-1185">Reference proteome</keyword>
<dbReference type="EMBL" id="KV426593">
    <property type="protein sequence ID" value="KZV79571.1"/>
    <property type="molecule type" value="Genomic_DNA"/>
</dbReference>
<organism evidence="2 3">
    <name type="scientific">Exidia glandulosa HHB12029</name>
    <dbReference type="NCBI Taxonomy" id="1314781"/>
    <lineage>
        <taxon>Eukaryota</taxon>
        <taxon>Fungi</taxon>
        <taxon>Dikarya</taxon>
        <taxon>Basidiomycota</taxon>
        <taxon>Agaricomycotina</taxon>
        <taxon>Agaricomycetes</taxon>
        <taxon>Auriculariales</taxon>
        <taxon>Exidiaceae</taxon>
        <taxon>Exidia</taxon>
    </lineage>
</organism>
<gene>
    <name evidence="2" type="ORF">EXIGLDRAFT_782126</name>
</gene>
<evidence type="ECO:0000256" key="1">
    <source>
        <dbReference type="SAM" id="MobiDB-lite"/>
    </source>
</evidence>
<feature type="compositionally biased region" description="Gly residues" evidence="1">
    <location>
        <begin position="34"/>
        <end position="51"/>
    </location>
</feature>
<feature type="compositionally biased region" description="Low complexity" evidence="1">
    <location>
        <begin position="1"/>
        <end position="17"/>
    </location>
</feature>
<evidence type="ECO:0000313" key="3">
    <source>
        <dbReference type="Proteomes" id="UP000077266"/>
    </source>
</evidence>
<accession>A0A165AZD7</accession>
<name>A0A165AZD7_EXIGL</name>
<reference evidence="2 3" key="1">
    <citation type="journal article" date="2016" name="Mol. Biol. Evol.">
        <title>Comparative Genomics of Early-Diverging Mushroom-Forming Fungi Provides Insights into the Origins of Lignocellulose Decay Capabilities.</title>
        <authorList>
            <person name="Nagy L.G."/>
            <person name="Riley R."/>
            <person name="Tritt A."/>
            <person name="Adam C."/>
            <person name="Daum C."/>
            <person name="Floudas D."/>
            <person name="Sun H."/>
            <person name="Yadav J.S."/>
            <person name="Pangilinan J."/>
            <person name="Larsson K.H."/>
            <person name="Matsuura K."/>
            <person name="Barry K."/>
            <person name="Labutti K."/>
            <person name="Kuo R."/>
            <person name="Ohm R.A."/>
            <person name="Bhattacharya S.S."/>
            <person name="Shirouzu T."/>
            <person name="Yoshinaga Y."/>
            <person name="Martin F.M."/>
            <person name="Grigoriev I.V."/>
            <person name="Hibbett D.S."/>
        </authorList>
    </citation>
    <scope>NUCLEOTIDE SEQUENCE [LARGE SCALE GENOMIC DNA]</scope>
    <source>
        <strain evidence="2 3">HHB12029</strain>
    </source>
</reference>
<proteinExistence type="predicted"/>
<feature type="compositionally biased region" description="Low complexity" evidence="1">
    <location>
        <begin position="24"/>
        <end position="33"/>
    </location>
</feature>
<protein>
    <submittedName>
        <fullName evidence="2">Uncharacterized protein</fullName>
    </submittedName>
</protein>
<evidence type="ECO:0000313" key="2">
    <source>
        <dbReference type="EMBL" id="KZV79571.1"/>
    </source>
</evidence>
<dbReference type="AlphaFoldDB" id="A0A165AZD7"/>
<dbReference type="Proteomes" id="UP000077266">
    <property type="component" value="Unassembled WGS sequence"/>
</dbReference>
<sequence>MASLPSSSRSSESGEGEVFPLAPTANAGASTSSSGGGGGAARQNSGGGRGAEGQQEGKWFHDLDQRYQERGVDHAAKRRRARLMESLLETGAYGLPDAEC</sequence>
<feature type="region of interest" description="Disordered" evidence="1">
    <location>
        <begin position="1"/>
        <end position="63"/>
    </location>
</feature>